<feature type="domain" description="GGDEF" evidence="2">
    <location>
        <begin position="425"/>
        <end position="558"/>
    </location>
</feature>
<evidence type="ECO:0000313" key="4">
    <source>
        <dbReference type="Proteomes" id="UP000002524"/>
    </source>
</evidence>
<gene>
    <name evidence="3" type="ordered locus">DR_1629</name>
</gene>
<dbReference type="Pfam" id="PF00990">
    <property type="entry name" value="GGDEF"/>
    <property type="match status" value="1"/>
</dbReference>
<keyword evidence="4" id="KW-1185">Reference proteome</keyword>
<protein>
    <submittedName>
        <fullName evidence="3">C-di-GMP phosphodiesterase A</fullName>
    </submittedName>
</protein>
<dbReference type="InterPro" id="IPR035919">
    <property type="entry name" value="EAL_sf"/>
</dbReference>
<dbReference type="EMBL" id="AE000513">
    <property type="protein sequence ID" value="AAF11189.1"/>
    <property type="molecule type" value="Genomic_DNA"/>
</dbReference>
<dbReference type="Gene3D" id="1.25.40.10">
    <property type="entry name" value="Tetratricopeptide repeat domain"/>
    <property type="match status" value="2"/>
</dbReference>
<reference evidence="3 4" key="1">
    <citation type="journal article" date="1999" name="Science">
        <title>Genome sequence of the radioresistant bacterium Deinococcus radiodurans R1.</title>
        <authorList>
            <person name="White O."/>
            <person name="Eisen J.A."/>
            <person name="Heidelberg J.F."/>
            <person name="Hickey E.K."/>
            <person name="Peterson J.D."/>
            <person name="Dodson R.J."/>
            <person name="Haft D.H."/>
            <person name="Gwinn M.L."/>
            <person name="Nelson W.C."/>
            <person name="Richardson D.L."/>
            <person name="Moffat K.S."/>
            <person name="Qin H."/>
            <person name="Jiang L."/>
            <person name="Pamphile W."/>
            <person name="Crosby M."/>
            <person name="Shen M."/>
            <person name="Vamathevan J.J."/>
            <person name="Lam P."/>
            <person name="McDonald L."/>
            <person name="Utterback T."/>
            <person name="Zalewski C."/>
            <person name="Makarova K.S."/>
            <person name="Aravind L."/>
            <person name="Daly M.J."/>
            <person name="Minton K.W."/>
            <person name="Fleischmann R.D."/>
            <person name="Ketchum K.A."/>
            <person name="Nelson K.E."/>
            <person name="Salzberg S."/>
            <person name="Smith H.O."/>
            <person name="Venter J.C."/>
            <person name="Fraser C.M."/>
        </authorList>
    </citation>
    <scope>NUCLEOTIDE SEQUENCE [LARGE SCALE GENOMIC DNA]</scope>
    <source>
        <strain evidence="4">ATCC 13939 / DSM 20539 / JCM 16871 / LMG 4051 / NBRC 15346 / NCIMB 9279 / R1 / VKM B-1422</strain>
    </source>
</reference>
<evidence type="ECO:0000313" key="3">
    <source>
        <dbReference type="EMBL" id="AAF11189.1"/>
    </source>
</evidence>
<dbReference type="PIR" id="F75372">
    <property type="entry name" value="F75372"/>
</dbReference>
<dbReference type="STRING" id="243230.DR_1629"/>
<dbReference type="InterPro" id="IPR000160">
    <property type="entry name" value="GGDEF_dom"/>
</dbReference>
<dbReference type="Pfam" id="PF13424">
    <property type="entry name" value="TPR_12"/>
    <property type="match status" value="1"/>
</dbReference>
<dbReference type="Gene3D" id="3.30.70.270">
    <property type="match status" value="1"/>
</dbReference>
<dbReference type="Pfam" id="PF00563">
    <property type="entry name" value="EAL"/>
    <property type="match status" value="1"/>
</dbReference>
<dbReference type="CDD" id="cd01948">
    <property type="entry name" value="EAL"/>
    <property type="match status" value="1"/>
</dbReference>
<dbReference type="PROSITE" id="PS50883">
    <property type="entry name" value="EAL"/>
    <property type="match status" value="1"/>
</dbReference>
<dbReference type="InterPro" id="IPR019734">
    <property type="entry name" value="TPR_rpt"/>
</dbReference>
<dbReference type="SMART" id="SM00267">
    <property type="entry name" value="GGDEF"/>
    <property type="match status" value="1"/>
</dbReference>
<dbReference type="FunCoup" id="Q9RTX3">
    <property type="interactions" value="212"/>
</dbReference>
<dbReference type="PATRIC" id="fig|243230.17.peg.1836"/>
<dbReference type="InterPro" id="IPR043128">
    <property type="entry name" value="Rev_trsase/Diguanyl_cyclase"/>
</dbReference>
<dbReference type="PANTHER" id="PTHR44757">
    <property type="entry name" value="DIGUANYLATE CYCLASE DGCP"/>
    <property type="match status" value="1"/>
</dbReference>
<dbReference type="PROSITE" id="PS50887">
    <property type="entry name" value="GGDEF"/>
    <property type="match status" value="1"/>
</dbReference>
<dbReference type="PaxDb" id="243230-DR_1629"/>
<dbReference type="SUPFAM" id="SSF55073">
    <property type="entry name" value="Nucleotide cyclase"/>
    <property type="match status" value="1"/>
</dbReference>
<feature type="domain" description="EAL" evidence="1">
    <location>
        <begin position="566"/>
        <end position="790"/>
    </location>
</feature>
<accession>Q9RTX3</accession>
<dbReference type="CDD" id="cd01949">
    <property type="entry name" value="GGDEF"/>
    <property type="match status" value="1"/>
</dbReference>
<dbReference type="AlphaFoldDB" id="Q9RTX3"/>
<dbReference type="SMART" id="SM00028">
    <property type="entry name" value="TPR"/>
    <property type="match status" value="5"/>
</dbReference>
<organism evidence="3 4">
    <name type="scientific">Deinococcus radiodurans (strain ATCC 13939 / DSM 20539 / JCM 16871 / CCUG 27074 / LMG 4051 / NBRC 15346 / NCIMB 9279 / VKM B-1422 / R1)</name>
    <dbReference type="NCBI Taxonomy" id="243230"/>
    <lineage>
        <taxon>Bacteria</taxon>
        <taxon>Thermotogati</taxon>
        <taxon>Deinococcota</taxon>
        <taxon>Deinococci</taxon>
        <taxon>Deinococcales</taxon>
        <taxon>Deinococcaceae</taxon>
        <taxon>Deinococcus</taxon>
    </lineage>
</organism>
<dbReference type="InterPro" id="IPR001633">
    <property type="entry name" value="EAL_dom"/>
</dbReference>
<dbReference type="HOGENOM" id="CLU_000445_70_20_0"/>
<dbReference type="SMART" id="SM00052">
    <property type="entry name" value="EAL"/>
    <property type="match status" value="1"/>
</dbReference>
<dbReference type="SUPFAM" id="SSF48452">
    <property type="entry name" value="TPR-like"/>
    <property type="match status" value="2"/>
</dbReference>
<dbReference type="eggNOG" id="COG0457">
    <property type="taxonomic scope" value="Bacteria"/>
</dbReference>
<dbReference type="InParanoid" id="Q9RTX3"/>
<dbReference type="InterPro" id="IPR011990">
    <property type="entry name" value="TPR-like_helical_dom_sf"/>
</dbReference>
<proteinExistence type="predicted"/>
<dbReference type="Gene3D" id="3.20.20.450">
    <property type="entry name" value="EAL domain"/>
    <property type="match status" value="1"/>
</dbReference>
<sequence>MPRRFRQANARLTILSGGIPYLTNTMTLPDRFQQADAVPDDLQQLEARLAEAEDILLRDSPQAEATAREVLAGATAAGCQSLALRSRTVLGRSLAHQKRNEQATELLESVVAESRSAKMPELLVHAWLGLGLAHLNERRMARGLQAYLEALKICESLNAPELSLRVLTNLASAYAKLEQYDTAQPYLTEAHDTARQLGQPFDLMITSLNLACVCQLSGGTGAALTLIEEALRHAKTVASPRYLKSVLFHFSQLLLDLDRLSEALTYCEQGLNTDSGFGTATPQCELQVTHGEILYGLGRPAEARPALEAGLRAAQDLRLNDAEGRARRCYAQLLEDQDDYQGALAQVRALAQLEHDLREQLAAVNLQLEAERLRSETLAEKRRLKEEGRTQQRLAAQLRHDALTGLPNRLALHEALGQQVAADSAPFALLCLDLDHFKTVNHTLGQPAGDALLLYIGERVQAAVGEQGQTFRRGGNEFVVLLPAVRAAPDALTIAQTLLDTINEPLLLDGQALVVTASIGLALFPEDGRDSLTLQKNADLALHAAKQEGGQAQRYRNALSQAANERLELTQALRSGIGNGELVLHYQPIVEVRSGKTVAVEALVRWQHPRLGLLSPDRFIGLAEDNGLIVPLGRWVLNTALRQLAAWREHWPELRVSVNMAPRQLQQPGSCQEIRDALRAYALPPDALELEITEQTICDEEALEPFLPLIREGLRLAIDDFGTGYSSLSRLYRLPAQILKLDRSLIQDLSADNATDGPLVSALIAFAQRFGMQVTAEGIETAEQLHLLRQ</sequence>
<dbReference type="InterPro" id="IPR052155">
    <property type="entry name" value="Biofilm_reg_signaling"/>
</dbReference>
<dbReference type="PANTHER" id="PTHR44757:SF2">
    <property type="entry name" value="BIOFILM ARCHITECTURE MAINTENANCE PROTEIN MBAA"/>
    <property type="match status" value="1"/>
</dbReference>
<dbReference type="OrthoDB" id="55051at2"/>
<dbReference type="SUPFAM" id="SSF141868">
    <property type="entry name" value="EAL domain-like"/>
    <property type="match status" value="1"/>
</dbReference>
<dbReference type="eggNOG" id="COG5001">
    <property type="taxonomic scope" value="Bacteria"/>
</dbReference>
<dbReference type="InterPro" id="IPR029787">
    <property type="entry name" value="Nucleotide_cyclase"/>
</dbReference>
<dbReference type="EnsemblBacteria" id="AAF11189">
    <property type="protein sequence ID" value="AAF11189"/>
    <property type="gene ID" value="DR_1629"/>
</dbReference>
<dbReference type="KEGG" id="dra:DR_1629"/>
<evidence type="ECO:0000259" key="2">
    <source>
        <dbReference type="PROSITE" id="PS50887"/>
    </source>
</evidence>
<name>Q9RTX3_DEIRA</name>
<dbReference type="Proteomes" id="UP000002524">
    <property type="component" value="Chromosome 1"/>
</dbReference>
<dbReference type="NCBIfam" id="TIGR00254">
    <property type="entry name" value="GGDEF"/>
    <property type="match status" value="1"/>
</dbReference>
<evidence type="ECO:0000259" key="1">
    <source>
        <dbReference type="PROSITE" id="PS50883"/>
    </source>
</evidence>